<keyword evidence="1" id="KW-0812">Transmembrane</keyword>
<comment type="caution">
    <text evidence="2">The sequence shown here is derived from an EMBL/GenBank/DDBJ whole genome shotgun (WGS) entry which is preliminary data.</text>
</comment>
<gene>
    <name evidence="2" type="ORF">GCM10009851_32260</name>
</gene>
<evidence type="ECO:0000313" key="3">
    <source>
        <dbReference type="Proteomes" id="UP001500929"/>
    </source>
</evidence>
<dbReference type="Proteomes" id="UP001500929">
    <property type="component" value="Unassembled WGS sequence"/>
</dbReference>
<feature type="transmembrane region" description="Helical" evidence="1">
    <location>
        <begin position="40"/>
        <end position="61"/>
    </location>
</feature>
<name>A0ABP5QYT2_9MICO</name>
<protein>
    <recommendedName>
        <fullName evidence="4">GAP family protein</fullName>
    </recommendedName>
</protein>
<organism evidence="2 3">
    <name type="scientific">Herbiconiux moechotypicola</name>
    <dbReference type="NCBI Taxonomy" id="637393"/>
    <lineage>
        <taxon>Bacteria</taxon>
        <taxon>Bacillati</taxon>
        <taxon>Actinomycetota</taxon>
        <taxon>Actinomycetes</taxon>
        <taxon>Micrococcales</taxon>
        <taxon>Microbacteriaceae</taxon>
        <taxon>Herbiconiux</taxon>
    </lineage>
</organism>
<feature type="transmembrane region" description="Helical" evidence="1">
    <location>
        <begin position="207"/>
        <end position="225"/>
    </location>
</feature>
<evidence type="ECO:0000313" key="2">
    <source>
        <dbReference type="EMBL" id="GAA2244560.1"/>
    </source>
</evidence>
<proteinExistence type="predicted"/>
<reference evidence="3" key="1">
    <citation type="journal article" date="2019" name="Int. J. Syst. Evol. Microbiol.">
        <title>The Global Catalogue of Microorganisms (GCM) 10K type strain sequencing project: providing services to taxonomists for standard genome sequencing and annotation.</title>
        <authorList>
            <consortium name="The Broad Institute Genomics Platform"/>
            <consortium name="The Broad Institute Genome Sequencing Center for Infectious Disease"/>
            <person name="Wu L."/>
            <person name="Ma J."/>
        </authorList>
    </citation>
    <scope>NUCLEOTIDE SEQUENCE [LARGE SCALE GENOMIC DNA]</scope>
    <source>
        <strain evidence="3">JCM 16117</strain>
    </source>
</reference>
<keyword evidence="1" id="KW-1133">Transmembrane helix</keyword>
<dbReference type="Pfam" id="PF11139">
    <property type="entry name" value="SfLAP"/>
    <property type="match status" value="1"/>
</dbReference>
<sequence>MDLWTTLVPLIIGGAIVPVQLMITVLLVRGSRGVRTAGAWVTGRILVVVLQGVLFGFVFAAPAATPDADGDGGTSGGTSPFVAGLLLVIAVVFLAGAFKQLIAGDDPDAAPPKWMQALDTIGAGRAFLLGAGLMLIGAKFWVFTLSAIGAIADEQLGTAGSVAVFVAFVLLSNITHLAIILVVACLPRRSARLLDGLSAWLTRHNRVLVIVIGFVFGAWFAVKALRSLGVLP</sequence>
<dbReference type="InterPro" id="IPR021315">
    <property type="entry name" value="Gap/Sap"/>
</dbReference>
<evidence type="ECO:0008006" key="4">
    <source>
        <dbReference type="Google" id="ProtNLM"/>
    </source>
</evidence>
<dbReference type="EMBL" id="BAAAQY010000011">
    <property type="protein sequence ID" value="GAA2244560.1"/>
    <property type="molecule type" value="Genomic_DNA"/>
</dbReference>
<accession>A0ABP5QYT2</accession>
<keyword evidence="1" id="KW-0472">Membrane</keyword>
<feature type="transmembrane region" description="Helical" evidence="1">
    <location>
        <begin position="6"/>
        <end position="28"/>
    </location>
</feature>
<feature type="transmembrane region" description="Helical" evidence="1">
    <location>
        <begin position="162"/>
        <end position="186"/>
    </location>
</feature>
<keyword evidence="3" id="KW-1185">Reference proteome</keyword>
<evidence type="ECO:0000256" key="1">
    <source>
        <dbReference type="SAM" id="Phobius"/>
    </source>
</evidence>
<dbReference type="RefSeq" id="WP_259480715.1">
    <property type="nucleotide sequence ID" value="NZ_BAAAQY010000011.1"/>
</dbReference>
<feature type="transmembrane region" description="Helical" evidence="1">
    <location>
        <begin position="123"/>
        <end position="142"/>
    </location>
</feature>
<feature type="transmembrane region" description="Helical" evidence="1">
    <location>
        <begin position="81"/>
        <end position="102"/>
    </location>
</feature>